<sequence>MVPGIPRAGLRRRVFVGTALLLSLGLAGAGLAAPAASAADATSAVEKHRVDSVKTPKLDWFECAGTGIECATAKVPLDYDQPKGATVELALIRVKARDQKHKIGSLFVNPGGPGGSAADFALFADYWASDAMRDRFDIVGMDPRGIGYSDNVQCFRSFRDQQLAFAKFPGVAFPVTTAENKAWPAYFKALGKACSSSGKPLSAAMSTAQVARDMDVMRRAVGDKKLSYLGFSYGSYLGEVYANMFPDRFRALAIDGVIDPQGWVGTKATANLYTYERVRSAEGSYRSLIELLKRCDRAGGQLCSFAPGDPVKNFDLIAQRLKKKPLTETDPDTGEVFTFSYADMIANTLGLLYYTDGPAAIADMLSQLIILTEPPSNAKVRAASRTNAVKALRASISRLDGKKGPIRAGFPYYNGDDSFYAVQCTDGAYAPKSADDWPAYGNAADKRVKYFGRALAAQGLTCATNTWTATDEDAYRGPFDRATAKPVLVVGSLWDPITNYDSAVKVAKLMPNSRLLTSDNWGHTAQGTSACVDNALDAYLVAGKLPAVGKKCIGDDQPFTEGSDLGEDAASQPALVKAARAAKGQPSPFGRG</sequence>
<evidence type="ECO:0000256" key="1">
    <source>
        <dbReference type="ARBA" id="ARBA00010088"/>
    </source>
</evidence>
<dbReference type="RefSeq" id="WP_344803558.1">
    <property type="nucleotide sequence ID" value="NZ_BAABAB010000010.1"/>
</dbReference>
<evidence type="ECO:0000256" key="2">
    <source>
        <dbReference type="ARBA" id="ARBA00022801"/>
    </source>
</evidence>
<dbReference type="EMBL" id="BAABAB010000010">
    <property type="protein sequence ID" value="GAA3616282.1"/>
    <property type="molecule type" value="Genomic_DNA"/>
</dbReference>
<dbReference type="InterPro" id="IPR029058">
    <property type="entry name" value="AB_hydrolase_fold"/>
</dbReference>
<feature type="region of interest" description="Disordered" evidence="3">
    <location>
        <begin position="559"/>
        <end position="592"/>
    </location>
</feature>
<proteinExistence type="inferred from homology"/>
<feature type="chain" id="PRO_5047397718" evidence="4">
    <location>
        <begin position="39"/>
        <end position="592"/>
    </location>
</feature>
<comment type="similarity">
    <text evidence="1">Belongs to the peptidase S33 family.</text>
</comment>
<feature type="domain" description="AB hydrolase-1" evidence="5">
    <location>
        <begin position="106"/>
        <end position="259"/>
    </location>
</feature>
<dbReference type="InterPro" id="IPR000073">
    <property type="entry name" value="AB_hydrolase_1"/>
</dbReference>
<dbReference type="GO" id="GO:0016787">
    <property type="term" value="F:hydrolase activity"/>
    <property type="evidence" value="ECO:0007669"/>
    <property type="project" value="UniProtKB-KW"/>
</dbReference>
<reference evidence="8" key="1">
    <citation type="journal article" date="2019" name="Int. J. Syst. Evol. Microbiol.">
        <title>The Global Catalogue of Microorganisms (GCM) 10K type strain sequencing project: providing services to taxonomists for standard genome sequencing and annotation.</title>
        <authorList>
            <consortium name="The Broad Institute Genomics Platform"/>
            <consortium name="The Broad Institute Genome Sequencing Center for Infectious Disease"/>
            <person name="Wu L."/>
            <person name="Ma J."/>
        </authorList>
    </citation>
    <scope>NUCLEOTIDE SEQUENCE [LARGE SCALE GENOMIC DNA]</scope>
    <source>
        <strain evidence="8">JCM 16929</strain>
    </source>
</reference>
<keyword evidence="2 7" id="KW-0378">Hydrolase</keyword>
<feature type="domain" description="Peptidase S33 tripeptidyl aminopeptidase-like C-terminal" evidence="6">
    <location>
        <begin position="450"/>
        <end position="552"/>
    </location>
</feature>
<dbReference type="Pfam" id="PF00561">
    <property type="entry name" value="Abhydrolase_1"/>
    <property type="match status" value="1"/>
</dbReference>
<dbReference type="InterPro" id="IPR013595">
    <property type="entry name" value="Pept_S33_TAP-like_C"/>
</dbReference>
<dbReference type="Gene3D" id="3.40.50.1820">
    <property type="entry name" value="alpha/beta hydrolase"/>
    <property type="match status" value="1"/>
</dbReference>
<organism evidence="7 8">
    <name type="scientific">Microlunatus ginsengisoli</name>
    <dbReference type="NCBI Taxonomy" id="363863"/>
    <lineage>
        <taxon>Bacteria</taxon>
        <taxon>Bacillati</taxon>
        <taxon>Actinomycetota</taxon>
        <taxon>Actinomycetes</taxon>
        <taxon>Propionibacteriales</taxon>
        <taxon>Propionibacteriaceae</taxon>
        <taxon>Microlunatus</taxon>
    </lineage>
</organism>
<comment type="caution">
    <text evidence="7">The sequence shown here is derived from an EMBL/GenBank/DDBJ whole genome shotgun (WGS) entry which is preliminary data.</text>
</comment>
<dbReference type="PANTHER" id="PTHR43248:SF25">
    <property type="entry name" value="AB HYDROLASE-1 DOMAIN-CONTAINING PROTEIN-RELATED"/>
    <property type="match status" value="1"/>
</dbReference>
<keyword evidence="4" id="KW-0732">Signal</keyword>
<evidence type="ECO:0000313" key="7">
    <source>
        <dbReference type="EMBL" id="GAA3616282.1"/>
    </source>
</evidence>
<keyword evidence="8" id="KW-1185">Reference proteome</keyword>
<dbReference type="SUPFAM" id="SSF53474">
    <property type="entry name" value="alpha/beta-Hydrolases"/>
    <property type="match status" value="1"/>
</dbReference>
<evidence type="ECO:0000313" key="8">
    <source>
        <dbReference type="Proteomes" id="UP001501490"/>
    </source>
</evidence>
<accession>A0ABP6ZQJ7</accession>
<dbReference type="Pfam" id="PF08386">
    <property type="entry name" value="Abhydrolase_4"/>
    <property type="match status" value="1"/>
</dbReference>
<evidence type="ECO:0000256" key="4">
    <source>
        <dbReference type="SAM" id="SignalP"/>
    </source>
</evidence>
<dbReference type="InterPro" id="IPR006311">
    <property type="entry name" value="TAT_signal"/>
</dbReference>
<dbReference type="PROSITE" id="PS51318">
    <property type="entry name" value="TAT"/>
    <property type="match status" value="1"/>
</dbReference>
<evidence type="ECO:0000259" key="6">
    <source>
        <dbReference type="Pfam" id="PF08386"/>
    </source>
</evidence>
<evidence type="ECO:0000256" key="3">
    <source>
        <dbReference type="SAM" id="MobiDB-lite"/>
    </source>
</evidence>
<evidence type="ECO:0000259" key="5">
    <source>
        <dbReference type="Pfam" id="PF00561"/>
    </source>
</evidence>
<feature type="signal peptide" evidence="4">
    <location>
        <begin position="1"/>
        <end position="38"/>
    </location>
</feature>
<name>A0ABP6ZQJ7_9ACTN</name>
<gene>
    <name evidence="7" type="ORF">GCM10022236_18050</name>
</gene>
<dbReference type="InterPro" id="IPR051601">
    <property type="entry name" value="Serine_prot/Carboxylest_S33"/>
</dbReference>
<dbReference type="Proteomes" id="UP001501490">
    <property type="component" value="Unassembled WGS sequence"/>
</dbReference>
<dbReference type="PANTHER" id="PTHR43248">
    <property type="entry name" value="2-SUCCINYL-6-HYDROXY-2,4-CYCLOHEXADIENE-1-CARBOXYLATE SYNTHASE"/>
    <property type="match status" value="1"/>
</dbReference>
<protein>
    <submittedName>
        <fullName evidence="7">Alpha/beta hydrolase</fullName>
    </submittedName>
</protein>